<feature type="coiled-coil region" evidence="1">
    <location>
        <begin position="137"/>
        <end position="171"/>
    </location>
</feature>
<protein>
    <submittedName>
        <fullName evidence="2">Uncharacterized protein</fullName>
    </submittedName>
</protein>
<gene>
    <name evidence="2" type="ORF">GLOINDRAFT_23353</name>
</gene>
<evidence type="ECO:0000256" key="1">
    <source>
        <dbReference type="SAM" id="Coils"/>
    </source>
</evidence>
<evidence type="ECO:0000313" key="2">
    <source>
        <dbReference type="EMBL" id="ESA15933.1"/>
    </source>
</evidence>
<dbReference type="HOGENOM" id="CLU_903572_0_0_1"/>
<dbReference type="PANTHER" id="PTHR32046:SF11">
    <property type="entry name" value="IMMUNE-ASSOCIATED NUCLEOTIDE-BINDING PROTEIN 10-LIKE"/>
    <property type="match status" value="1"/>
</dbReference>
<reference evidence="2" key="1">
    <citation type="submission" date="2013-07" db="EMBL/GenBank/DDBJ databases">
        <title>The genome of an arbuscular mycorrhizal fungus provides insights into the evolution of the oldest plant symbiosis.</title>
        <authorList>
            <consortium name="DOE Joint Genome Institute"/>
            <person name="Tisserant E."/>
            <person name="Malbreil M."/>
            <person name="Kuo A."/>
            <person name="Kohler A."/>
            <person name="Symeonidi A."/>
            <person name="Balestrini R."/>
            <person name="Charron P."/>
            <person name="Duensing N."/>
            <person name="Frei-dit-Frey N."/>
            <person name="Gianinazzi-Pearson V."/>
            <person name="Gilbert B."/>
            <person name="Handa Y."/>
            <person name="Hijri M."/>
            <person name="Kaul R."/>
            <person name="Kawaguchi M."/>
            <person name="Krajinski F."/>
            <person name="Lammers P."/>
            <person name="Lapierre D."/>
            <person name="Masclaux F.G."/>
            <person name="Murat C."/>
            <person name="Morin E."/>
            <person name="Ndikumana S."/>
            <person name="Pagni M."/>
            <person name="Petitpierre D."/>
            <person name="Requena N."/>
            <person name="Rosikiewicz P."/>
            <person name="Riley R."/>
            <person name="Saito K."/>
            <person name="San Clemente H."/>
            <person name="Shapiro H."/>
            <person name="van Tuinen D."/>
            <person name="Becard G."/>
            <person name="Bonfante P."/>
            <person name="Paszkowski U."/>
            <person name="Shachar-Hill Y."/>
            <person name="Young J.P."/>
            <person name="Sanders I.R."/>
            <person name="Henrissat B."/>
            <person name="Rensing S.A."/>
            <person name="Grigoriev I.V."/>
            <person name="Corradi N."/>
            <person name="Roux C."/>
            <person name="Martin F."/>
        </authorList>
    </citation>
    <scope>NUCLEOTIDE SEQUENCE</scope>
    <source>
        <strain evidence="2">DAOM 197198</strain>
    </source>
</reference>
<organism evidence="2">
    <name type="scientific">Rhizophagus irregularis (strain DAOM 181602 / DAOM 197198 / MUCL 43194)</name>
    <name type="common">Arbuscular mycorrhizal fungus</name>
    <name type="synonym">Glomus intraradices</name>
    <dbReference type="NCBI Taxonomy" id="747089"/>
    <lineage>
        <taxon>Eukaryota</taxon>
        <taxon>Fungi</taxon>
        <taxon>Fungi incertae sedis</taxon>
        <taxon>Mucoromycota</taxon>
        <taxon>Glomeromycotina</taxon>
        <taxon>Glomeromycetes</taxon>
        <taxon>Glomerales</taxon>
        <taxon>Glomeraceae</taxon>
        <taxon>Rhizophagus</taxon>
    </lineage>
</organism>
<accession>U9UBI2</accession>
<sequence>MYTVSEEQSFAESWKKSVDESIRLIKYLVKPQPHVIEDTISLNNSRNTVILLSKPLAKMEHLIQQNIILIKEKQEEIKNSDETIEELDKKLYVSQIDLKPVKLRYPRTVCTDTKFNDVMDRKVELLISAKRSDQEKKEAIIEVHQRMDNQLREEQEKIKEISIKFAQFLRQNAIAAYNDAYADYLDLHIKEEKTKRDANPSHYDDRVLKGLETTKDNYLNQVETIKQAIEINDGSKPPITPEEIAELEQQLYNLPINGQTLKSLKFKAQRSQTDVFRQAENHYKPPSTSDGINFKSNPLARFFGKGLL</sequence>
<proteinExistence type="predicted"/>
<dbReference type="AlphaFoldDB" id="U9UBI2"/>
<dbReference type="PANTHER" id="PTHR32046">
    <property type="entry name" value="G DOMAIN-CONTAINING PROTEIN"/>
    <property type="match status" value="1"/>
</dbReference>
<dbReference type="EMBL" id="KI281495">
    <property type="protein sequence ID" value="ESA15933.1"/>
    <property type="molecule type" value="Genomic_DNA"/>
</dbReference>
<keyword evidence="1" id="KW-0175">Coiled coil</keyword>
<name>U9UBI2_RHIID</name>
<dbReference type="eggNOG" id="ENOG502QQZ0">
    <property type="taxonomic scope" value="Eukaryota"/>
</dbReference>
<dbReference type="VEuPathDB" id="FungiDB:RhiirFUN_024366"/>